<dbReference type="OrthoDB" id="7566033at2"/>
<comment type="caution">
    <text evidence="1">The sequence shown here is derived from an EMBL/GenBank/DDBJ whole genome shotgun (WGS) entry which is preliminary data.</text>
</comment>
<gene>
    <name evidence="1" type="ORF">KTT_39010</name>
</gene>
<reference evidence="2" key="1">
    <citation type="submission" date="2018-12" db="EMBL/GenBank/DDBJ databases">
        <title>Tengunoibacter tsumagoiensis gen. nov., sp. nov., Dictyobacter kobayashii sp. nov., D. alpinus sp. nov., and D. joshuensis sp. nov. and description of Dictyobacteraceae fam. nov. within the order Ktedonobacterales isolated from Tengu-no-mugimeshi.</title>
        <authorList>
            <person name="Wang C.M."/>
            <person name="Zheng Y."/>
            <person name="Sakai Y."/>
            <person name="Toyoda A."/>
            <person name="Minakuchi Y."/>
            <person name="Abe K."/>
            <person name="Yokota A."/>
            <person name="Yabe S."/>
        </authorList>
    </citation>
    <scope>NUCLEOTIDE SEQUENCE [LARGE SCALE GENOMIC DNA]</scope>
    <source>
        <strain evidence="2">Uno3</strain>
    </source>
</reference>
<name>A0A402A4K8_9CHLR</name>
<dbReference type="RefSeq" id="WP_126581523.1">
    <property type="nucleotide sequence ID" value="NZ_BIFR01000001.1"/>
</dbReference>
<dbReference type="AlphaFoldDB" id="A0A402A4K8"/>
<dbReference type="InterPro" id="IPR025444">
    <property type="entry name" value="Monooxy_af470"/>
</dbReference>
<keyword evidence="2" id="KW-1185">Reference proteome</keyword>
<evidence type="ECO:0000313" key="2">
    <source>
        <dbReference type="Proteomes" id="UP000287352"/>
    </source>
</evidence>
<proteinExistence type="predicted"/>
<dbReference type="Proteomes" id="UP000287352">
    <property type="component" value="Unassembled WGS sequence"/>
</dbReference>
<dbReference type="Pfam" id="PF13826">
    <property type="entry name" value="Monooxy_af470-like"/>
    <property type="match status" value="1"/>
</dbReference>
<dbReference type="EMBL" id="BIFR01000001">
    <property type="protein sequence ID" value="GCE14042.1"/>
    <property type="molecule type" value="Genomic_DNA"/>
</dbReference>
<evidence type="ECO:0000313" key="1">
    <source>
        <dbReference type="EMBL" id="GCE14042.1"/>
    </source>
</evidence>
<protein>
    <submittedName>
        <fullName evidence="1">Transcriptional regulator</fullName>
    </submittedName>
</protein>
<sequence length="168" mass="19448">MKEIASGRYTAHIEGPFVVFILGMRINRFWAFRKWFAVVKAMAPMMKELYTHPETGFLGGRSSLTPWREITVIQYWRSFEALEHFARSKDSSHLPAWQQFNKSISPDGCVGIWHESFLVADQQYEAIYHNMPIHGLAAATEHVPLRRKGETARQRLKQDVVPSTSGRW</sequence>
<organism evidence="1 2">
    <name type="scientific">Tengunoibacter tsumagoiensis</name>
    <dbReference type="NCBI Taxonomy" id="2014871"/>
    <lineage>
        <taxon>Bacteria</taxon>
        <taxon>Bacillati</taxon>
        <taxon>Chloroflexota</taxon>
        <taxon>Ktedonobacteria</taxon>
        <taxon>Ktedonobacterales</taxon>
        <taxon>Dictyobacteraceae</taxon>
        <taxon>Tengunoibacter</taxon>
    </lineage>
</organism>
<accession>A0A402A4K8</accession>